<accession>A0ABX1S6S6</accession>
<proteinExistence type="predicted"/>
<comment type="caution">
    <text evidence="2">The sequence shown here is derived from an EMBL/GenBank/DDBJ whole genome shotgun (WGS) entry which is preliminary data.</text>
</comment>
<dbReference type="Proteomes" id="UP000820669">
    <property type="component" value="Unassembled WGS sequence"/>
</dbReference>
<evidence type="ECO:0000313" key="2">
    <source>
        <dbReference type="EMBL" id="NMH96602.1"/>
    </source>
</evidence>
<feature type="domain" description="DUF6879" evidence="1">
    <location>
        <begin position="6"/>
        <end position="172"/>
    </location>
</feature>
<sequence>MMTAAELRDFIKEHFTETAFRLEVLQQYEVASDGNDFGRYLRGEPAPTLERKGPWLQRLRNERARGLYRHRVRIVTAPVTDYTRFECEWGYAPNAEAGEDIRILDLAERDWPELAPGVHQDFWLLDNEHALSMHYGPTGEFLGATAEHNLLPAFRDARDLLWDTAEPFTEWWPRHIELHRDGRQAA</sequence>
<dbReference type="Pfam" id="PF21806">
    <property type="entry name" value="DUF6879"/>
    <property type="match status" value="1"/>
</dbReference>
<protein>
    <recommendedName>
        <fullName evidence="1">DUF6879 domain-containing protein</fullName>
    </recommendedName>
</protein>
<gene>
    <name evidence="2" type="ORF">HF526_04625</name>
</gene>
<dbReference type="EMBL" id="JAAXLA010000005">
    <property type="protein sequence ID" value="NMH96602.1"/>
    <property type="molecule type" value="Genomic_DNA"/>
</dbReference>
<name>A0ABX1S6S6_9PSEU</name>
<keyword evidence="3" id="KW-1185">Reference proteome</keyword>
<reference evidence="2 3" key="1">
    <citation type="submission" date="2020-04" db="EMBL/GenBank/DDBJ databases">
        <authorList>
            <person name="Klaysubun C."/>
            <person name="Duangmal K."/>
            <person name="Lipun K."/>
        </authorList>
    </citation>
    <scope>NUCLEOTIDE SEQUENCE [LARGE SCALE GENOMIC DNA]</scope>
    <source>
        <strain evidence="2 3">K10HN5</strain>
    </source>
</reference>
<organism evidence="2 3">
    <name type="scientific">Pseudonocardia acidicola</name>
    <dbReference type="NCBI Taxonomy" id="2724939"/>
    <lineage>
        <taxon>Bacteria</taxon>
        <taxon>Bacillati</taxon>
        <taxon>Actinomycetota</taxon>
        <taxon>Actinomycetes</taxon>
        <taxon>Pseudonocardiales</taxon>
        <taxon>Pseudonocardiaceae</taxon>
        <taxon>Pseudonocardia</taxon>
    </lineage>
</organism>
<dbReference type="InterPro" id="IPR049244">
    <property type="entry name" value="DUF6879"/>
</dbReference>
<evidence type="ECO:0000259" key="1">
    <source>
        <dbReference type="Pfam" id="PF21806"/>
    </source>
</evidence>
<evidence type="ECO:0000313" key="3">
    <source>
        <dbReference type="Proteomes" id="UP000820669"/>
    </source>
</evidence>